<sequence length="308" mass="33401">MTTGQSDEFRLKTLIVRANASDVIFLVATCDRIAACLADEGDTDPVDVRRSKALGILAQPALALAMLQRHAALAPVDPDEPLPDDPTGPECPTCGGPSVASPVPFPVDPDRLRPKAVLYVRISEEALRTGHGVAVCGGTGGAGSVGVVTAQQVRDLLGHCRVTVRPVLDLRDQLPVDTHEIPTAMREALRLSRPTSVFPFSQTQTQAEPDLDHTIAYLSPDRGGPPGQTRTGNLGPMTRFGHRVKTHGRGWRHHQPVPGVYLWRTPHGYWTRVDQHGTRPLEWSPTLERADTSLSPLERAFARFVLAA</sequence>
<proteinExistence type="predicted"/>
<dbReference type="KEGG" id="nps:KRR39_06535"/>
<name>A0A975T0U4_9ACTN</name>
<keyword evidence="2" id="KW-1185">Reference proteome</keyword>
<protein>
    <submittedName>
        <fullName evidence="1">Uncharacterized protein</fullName>
    </submittedName>
</protein>
<evidence type="ECO:0000313" key="2">
    <source>
        <dbReference type="Proteomes" id="UP000683575"/>
    </source>
</evidence>
<organism evidence="1 2">
    <name type="scientific">Nocardioides panacis</name>
    <dbReference type="NCBI Taxonomy" id="2849501"/>
    <lineage>
        <taxon>Bacteria</taxon>
        <taxon>Bacillati</taxon>
        <taxon>Actinomycetota</taxon>
        <taxon>Actinomycetes</taxon>
        <taxon>Propionibacteriales</taxon>
        <taxon>Nocardioidaceae</taxon>
        <taxon>Nocardioides</taxon>
    </lineage>
</organism>
<dbReference type="Proteomes" id="UP000683575">
    <property type="component" value="Chromosome"/>
</dbReference>
<dbReference type="AlphaFoldDB" id="A0A975T0U4"/>
<gene>
    <name evidence="1" type="ORF">KRR39_06535</name>
</gene>
<dbReference type="RefSeq" id="WP_216941267.1">
    <property type="nucleotide sequence ID" value="NZ_CP077062.1"/>
</dbReference>
<dbReference type="EMBL" id="CP077062">
    <property type="protein sequence ID" value="QWZ09421.1"/>
    <property type="molecule type" value="Genomic_DNA"/>
</dbReference>
<accession>A0A975T0U4</accession>
<reference evidence="1" key="1">
    <citation type="submission" date="2021-06" db="EMBL/GenBank/DDBJ databases">
        <title>Complete genome sequence of Nocardioides sp. G188.</title>
        <authorList>
            <person name="Im W.-T."/>
        </authorList>
    </citation>
    <scope>NUCLEOTIDE SEQUENCE</scope>
    <source>
        <strain evidence="1">G188</strain>
    </source>
</reference>
<evidence type="ECO:0000313" key="1">
    <source>
        <dbReference type="EMBL" id="QWZ09421.1"/>
    </source>
</evidence>